<dbReference type="EMBL" id="CP069039">
    <property type="protein sequence ID" value="QRD04747.1"/>
    <property type="molecule type" value="Genomic_DNA"/>
</dbReference>
<feature type="compositionally biased region" description="Polar residues" evidence="1">
    <location>
        <begin position="676"/>
        <end position="691"/>
    </location>
</feature>
<feature type="transmembrane region" description="Helical" evidence="2">
    <location>
        <begin position="467"/>
        <end position="494"/>
    </location>
</feature>
<feature type="transmembrane region" description="Helical" evidence="2">
    <location>
        <begin position="14"/>
        <end position="37"/>
    </location>
</feature>
<dbReference type="VEuPathDB" id="FungiDB:JI435_106830"/>
<keyword evidence="2" id="KW-0472">Membrane</keyword>
<gene>
    <name evidence="3" type="ORF">JI435_106830</name>
</gene>
<dbReference type="OrthoDB" id="3540210at2759"/>
<reference evidence="4" key="1">
    <citation type="journal article" date="2021" name="BMC Genomics">
        <title>Chromosome-level genome assembly and manually-curated proteome of model necrotroph Parastagonospora nodorum Sn15 reveals a genome-wide trove of candidate effector homologs, and redundancy of virulence-related functions within an accessory chromosome.</title>
        <authorList>
            <person name="Bertazzoni S."/>
            <person name="Jones D.A.B."/>
            <person name="Phan H.T."/>
            <person name="Tan K.-C."/>
            <person name="Hane J.K."/>
        </authorList>
    </citation>
    <scope>NUCLEOTIDE SEQUENCE [LARGE SCALE GENOMIC DNA]</scope>
    <source>
        <strain evidence="4">SN15 / ATCC MYA-4574 / FGSC 10173)</strain>
    </source>
</reference>
<dbReference type="Proteomes" id="UP000663193">
    <property type="component" value="Chromosome 17"/>
</dbReference>
<keyword evidence="4" id="KW-1185">Reference proteome</keyword>
<keyword evidence="2" id="KW-1133">Transmembrane helix</keyword>
<evidence type="ECO:0000256" key="1">
    <source>
        <dbReference type="SAM" id="MobiDB-lite"/>
    </source>
</evidence>
<dbReference type="AlphaFoldDB" id="A0A7U2I8B2"/>
<organism evidence="3 4">
    <name type="scientific">Phaeosphaeria nodorum (strain SN15 / ATCC MYA-4574 / FGSC 10173)</name>
    <name type="common">Glume blotch fungus</name>
    <name type="synonym">Parastagonospora nodorum</name>
    <dbReference type="NCBI Taxonomy" id="321614"/>
    <lineage>
        <taxon>Eukaryota</taxon>
        <taxon>Fungi</taxon>
        <taxon>Dikarya</taxon>
        <taxon>Ascomycota</taxon>
        <taxon>Pezizomycotina</taxon>
        <taxon>Dothideomycetes</taxon>
        <taxon>Pleosporomycetidae</taxon>
        <taxon>Pleosporales</taxon>
        <taxon>Pleosporineae</taxon>
        <taxon>Phaeosphaeriaceae</taxon>
        <taxon>Parastagonospora</taxon>
    </lineage>
</organism>
<accession>A0A7U2I8B2</accession>
<evidence type="ECO:0000313" key="4">
    <source>
        <dbReference type="Proteomes" id="UP000663193"/>
    </source>
</evidence>
<keyword evidence="2" id="KW-0812">Transmembrane</keyword>
<protein>
    <submittedName>
        <fullName evidence="3">Uncharacterized protein</fullName>
    </submittedName>
</protein>
<proteinExistence type="predicted"/>
<feature type="region of interest" description="Disordered" evidence="1">
    <location>
        <begin position="672"/>
        <end position="691"/>
    </location>
</feature>
<name>A0A7U2I8B2_PHANO</name>
<evidence type="ECO:0000313" key="3">
    <source>
        <dbReference type="EMBL" id="QRD04747.1"/>
    </source>
</evidence>
<sequence>MFAWRSGLRAQRSLLRLLPTVIMAFIISAAFGVASVFSSSVTSETLNQVLLEGRRCGLYLTGLPDNITKEQSLSVPYSTERASRFLDYGRQCYVDKTQVDGCNLYTKPRLPLNSERGVKCPFGEDICKIRDDNLLMDTGNLDSLEDLGINIDPQYRFELRFVTTCAPLKTKGYTSDYNDSKQGAVKRYLYGSDANSRQVIDFTYEVPLDHVYQPSDNSTSQNVPRMEYQLGARMATPITEESVENLDIAWEPIDALKKLDADVHILFMSAPGIFYSDPVSDPWFSAQKSMSRVHSGGKEYKFWQQDEPLGVMACTQQVQYCNPKLSEGERCEPLRGLFDKKRSGSLAKTFPSEKALAAVVWADRVWSNTMNLFSDAVFYVGASALRARYSLSGAGSGPLPDNQWQIEAEHLQKGCLASLQDAFVLTAHGVPEALEEFRQPPLANETMPKLICANQRITSNSYSSFNMMGVGLILAIGLLIIMLDLGLAPTLAWWRRHKYGKLQLQDAESGIEEKPGHPLNHTLEWSQTSILQLQRLAHEAAGYGNWSGCDETVPVSHRGELLACLDLSDLKHPKYQTRKTTSISDLEEQGFPSRPQIIEQHYSSLEIPASESGVGDISHSVGNSEEGSEQNEAGSMISVEIENETEADNISHSAVHPGDQSEQSEIGFTTRIGGSATVNTSNGTRQQLIVD</sequence>
<feature type="compositionally biased region" description="Polar residues" evidence="1">
    <location>
        <begin position="620"/>
        <end position="633"/>
    </location>
</feature>
<feature type="region of interest" description="Disordered" evidence="1">
    <location>
        <begin position="609"/>
        <end position="634"/>
    </location>
</feature>
<evidence type="ECO:0000256" key="2">
    <source>
        <dbReference type="SAM" id="Phobius"/>
    </source>
</evidence>